<dbReference type="InterPro" id="IPR016181">
    <property type="entry name" value="Acyl_CoA_acyltransferase"/>
</dbReference>
<sequence>MDPRHWPLYGLRIRTPRLELRLPELALLDDLSTVAAEGVHAPDSMPFTVPWTDTPPAERGRGVYQHVLGSIANWSVRNWVLSLAVLHEGKAVGRQDLGAADFAVTGEVNTGSWLGLAYQGQGIGTEMRAAVLHLAFAGLGARTATSSAMTDNPRSLGVSRRLGYLPDGLEVAALRGAPVTLQRLRIDRDRWEEHRTVDVRIEGLGACRKDFGG</sequence>
<dbReference type="Gene3D" id="3.40.630.30">
    <property type="match status" value="1"/>
</dbReference>
<keyword evidence="2" id="KW-0808">Transferase</keyword>
<keyword evidence="3" id="KW-1185">Reference proteome</keyword>
<reference evidence="2 3" key="1">
    <citation type="submission" date="2024-06" db="EMBL/GenBank/DDBJ databases">
        <title>The Natural Products Discovery Center: Release of the First 8490 Sequenced Strains for Exploring Actinobacteria Biosynthetic Diversity.</title>
        <authorList>
            <person name="Kalkreuter E."/>
            <person name="Kautsar S.A."/>
            <person name="Yang D."/>
            <person name="Bader C.D."/>
            <person name="Teijaro C.N."/>
            <person name="Fluegel L."/>
            <person name="Davis C.M."/>
            <person name="Simpson J.R."/>
            <person name="Lauterbach L."/>
            <person name="Steele A.D."/>
            <person name="Gui C."/>
            <person name="Meng S."/>
            <person name="Li G."/>
            <person name="Viehrig K."/>
            <person name="Ye F."/>
            <person name="Su P."/>
            <person name="Kiefer A.F."/>
            <person name="Nichols A."/>
            <person name="Cepeda A.J."/>
            <person name="Yan W."/>
            <person name="Fan B."/>
            <person name="Jiang Y."/>
            <person name="Adhikari A."/>
            <person name="Zheng C.-J."/>
            <person name="Schuster L."/>
            <person name="Cowan T.M."/>
            <person name="Smanski M.J."/>
            <person name="Chevrette M.G."/>
            <person name="De Carvalho L.P.S."/>
            <person name="Shen B."/>
        </authorList>
    </citation>
    <scope>NUCLEOTIDE SEQUENCE [LARGE SCALE GENOMIC DNA]</scope>
    <source>
        <strain evidence="2 3">NPDC005137</strain>
    </source>
</reference>
<organism evidence="2 3">
    <name type="scientific">Streptomyces sp. 900116325</name>
    <dbReference type="NCBI Taxonomy" id="3154295"/>
    <lineage>
        <taxon>Bacteria</taxon>
        <taxon>Bacillati</taxon>
        <taxon>Actinomycetota</taxon>
        <taxon>Actinomycetes</taxon>
        <taxon>Kitasatosporales</taxon>
        <taxon>Streptomycetaceae</taxon>
        <taxon>Streptomyces</taxon>
    </lineage>
</organism>
<evidence type="ECO:0000259" key="1">
    <source>
        <dbReference type="Pfam" id="PF13302"/>
    </source>
</evidence>
<dbReference type="InterPro" id="IPR051908">
    <property type="entry name" value="Ribosomal_N-acetyltransferase"/>
</dbReference>
<dbReference type="GO" id="GO:0016740">
    <property type="term" value="F:transferase activity"/>
    <property type="evidence" value="ECO:0007669"/>
    <property type="project" value="UniProtKB-KW"/>
</dbReference>
<dbReference type="Proteomes" id="UP001550044">
    <property type="component" value="Unassembled WGS sequence"/>
</dbReference>
<dbReference type="PANTHER" id="PTHR43441:SF11">
    <property type="entry name" value="RIBOSOMAL-PROTEIN-SERINE ACETYLTRANSFERASE"/>
    <property type="match status" value="1"/>
</dbReference>
<proteinExistence type="predicted"/>
<gene>
    <name evidence="2" type="ORF">ABZV61_30810</name>
</gene>
<name>A0ABV2UGU3_9ACTN</name>
<feature type="domain" description="N-acetyltransferase" evidence="1">
    <location>
        <begin position="17"/>
        <end position="164"/>
    </location>
</feature>
<evidence type="ECO:0000313" key="3">
    <source>
        <dbReference type="Proteomes" id="UP001550044"/>
    </source>
</evidence>
<comment type="caution">
    <text evidence="2">The sequence shown here is derived from an EMBL/GenBank/DDBJ whole genome shotgun (WGS) entry which is preliminary data.</text>
</comment>
<protein>
    <submittedName>
        <fullName evidence="2">GNAT family protein</fullName>
        <ecNumber evidence="2">2.-.-.-</ecNumber>
    </submittedName>
</protein>
<dbReference type="RefSeq" id="WP_356711839.1">
    <property type="nucleotide sequence ID" value="NZ_JBEXIP010000033.1"/>
</dbReference>
<dbReference type="InterPro" id="IPR000182">
    <property type="entry name" value="GNAT_dom"/>
</dbReference>
<dbReference type="EC" id="2.-.-.-" evidence="2"/>
<accession>A0ABV2UGU3</accession>
<dbReference type="Pfam" id="PF13302">
    <property type="entry name" value="Acetyltransf_3"/>
    <property type="match status" value="1"/>
</dbReference>
<dbReference type="SUPFAM" id="SSF55729">
    <property type="entry name" value="Acyl-CoA N-acyltransferases (Nat)"/>
    <property type="match status" value="1"/>
</dbReference>
<evidence type="ECO:0000313" key="2">
    <source>
        <dbReference type="EMBL" id="MET8437080.1"/>
    </source>
</evidence>
<dbReference type="EMBL" id="JBEXIP010000033">
    <property type="protein sequence ID" value="MET8437080.1"/>
    <property type="molecule type" value="Genomic_DNA"/>
</dbReference>
<dbReference type="PANTHER" id="PTHR43441">
    <property type="entry name" value="RIBOSOMAL-PROTEIN-SERINE ACETYLTRANSFERASE"/>
    <property type="match status" value="1"/>
</dbReference>